<keyword evidence="9" id="KW-1185">Reference proteome</keyword>
<evidence type="ECO:0000256" key="2">
    <source>
        <dbReference type="ARBA" id="ARBA00023015"/>
    </source>
</evidence>
<evidence type="ECO:0000313" key="8">
    <source>
        <dbReference type="EMBL" id="KAK7310191.1"/>
    </source>
</evidence>
<keyword evidence="2" id="KW-0805">Transcription regulation</keyword>
<dbReference type="Pfam" id="PF02362">
    <property type="entry name" value="B3"/>
    <property type="match status" value="3"/>
</dbReference>
<feature type="compositionally biased region" description="Basic and acidic residues" evidence="6">
    <location>
        <begin position="292"/>
        <end position="301"/>
    </location>
</feature>
<feature type="domain" description="TF-B3" evidence="7">
    <location>
        <begin position="330"/>
        <end position="386"/>
    </location>
</feature>
<comment type="caution">
    <text evidence="8">The sequence shown here is derived from an EMBL/GenBank/DDBJ whole genome shotgun (WGS) entry which is preliminary data.</text>
</comment>
<name>A0AAN9PTK4_CLITE</name>
<evidence type="ECO:0000256" key="1">
    <source>
        <dbReference type="ARBA" id="ARBA00004123"/>
    </source>
</evidence>
<organism evidence="8 9">
    <name type="scientific">Clitoria ternatea</name>
    <name type="common">Butterfly pea</name>
    <dbReference type="NCBI Taxonomy" id="43366"/>
    <lineage>
        <taxon>Eukaryota</taxon>
        <taxon>Viridiplantae</taxon>
        <taxon>Streptophyta</taxon>
        <taxon>Embryophyta</taxon>
        <taxon>Tracheophyta</taxon>
        <taxon>Spermatophyta</taxon>
        <taxon>Magnoliopsida</taxon>
        <taxon>eudicotyledons</taxon>
        <taxon>Gunneridae</taxon>
        <taxon>Pentapetalae</taxon>
        <taxon>rosids</taxon>
        <taxon>fabids</taxon>
        <taxon>Fabales</taxon>
        <taxon>Fabaceae</taxon>
        <taxon>Papilionoideae</taxon>
        <taxon>50 kb inversion clade</taxon>
        <taxon>NPAAA clade</taxon>
        <taxon>indigoferoid/millettioid clade</taxon>
        <taxon>Phaseoleae</taxon>
        <taxon>Clitoria</taxon>
    </lineage>
</organism>
<comment type="subcellular location">
    <subcellularLocation>
        <location evidence="1">Nucleus</location>
    </subcellularLocation>
</comment>
<keyword evidence="4" id="KW-0804">Transcription</keyword>
<keyword evidence="3" id="KW-0238">DNA-binding</keyword>
<feature type="domain" description="TF-B3" evidence="7">
    <location>
        <begin position="12"/>
        <end position="105"/>
    </location>
</feature>
<dbReference type="PANTHER" id="PTHR31920:SF108">
    <property type="entry name" value="B3 DOMAIN-CONTAINING TRANSCRIPTION FACTOR VRN1-LIKE"/>
    <property type="match status" value="1"/>
</dbReference>
<sequence length="391" mass="45196">MNCKHTLLSPIVFVKIIWKRSLEHERLTIPRKFIRKYGADLPNPVFLMPADGREWKVFWSKNDDDVCFENGWKEFATYYSLSYGYLISFEYQKSPYIKVHIVDKSCLEIDYPLNDTQGEYHTHTNGDFDKQPIKDETCDATKSLRVEQLPSTSALDGTITSTTEPQNPSFRIVLRPSYVNGRSLNIPSKFAKKYLKRQQTDVQLQVMDGRTWTVTYYLGKFYTGWGHFRSSNNLQVGDDCHFELTKGPGLCFKVRFFRPLEGTNFFPSSGDGTGSADLTRTSNVKRKKRGSYKKDTKEYGKGKKPTQRVPIKLMRDHFANKDSVMLQFDNKLWPVQLLRFPGVPTKLSKGWTQFLKESNLHVGDVCVFELINTNDAVLRVHIFGNQCQEIN</sequence>
<accession>A0AAN9PTK4</accession>
<evidence type="ECO:0000256" key="6">
    <source>
        <dbReference type="SAM" id="MobiDB-lite"/>
    </source>
</evidence>
<dbReference type="AlphaFoldDB" id="A0AAN9PTK4"/>
<feature type="domain" description="TF-B3" evidence="7">
    <location>
        <begin position="169"/>
        <end position="260"/>
    </location>
</feature>
<gene>
    <name evidence="8" type="ORF">RJT34_07530</name>
</gene>
<evidence type="ECO:0000313" key="9">
    <source>
        <dbReference type="Proteomes" id="UP001359559"/>
    </source>
</evidence>
<feature type="region of interest" description="Disordered" evidence="6">
    <location>
        <begin position="270"/>
        <end position="305"/>
    </location>
</feature>
<dbReference type="PROSITE" id="PS50863">
    <property type="entry name" value="B3"/>
    <property type="match status" value="3"/>
</dbReference>
<dbReference type="GO" id="GO:0005634">
    <property type="term" value="C:nucleus"/>
    <property type="evidence" value="ECO:0007669"/>
    <property type="project" value="UniProtKB-SubCell"/>
</dbReference>
<evidence type="ECO:0000259" key="7">
    <source>
        <dbReference type="PROSITE" id="PS50863"/>
    </source>
</evidence>
<proteinExistence type="predicted"/>
<protein>
    <recommendedName>
        <fullName evidence="7">TF-B3 domain-containing protein</fullName>
    </recommendedName>
</protein>
<dbReference type="InterPro" id="IPR015300">
    <property type="entry name" value="DNA-bd_pseudobarrel_sf"/>
</dbReference>
<dbReference type="SMART" id="SM01019">
    <property type="entry name" value="B3"/>
    <property type="match status" value="3"/>
</dbReference>
<dbReference type="Gene3D" id="2.40.330.10">
    <property type="entry name" value="DNA-binding pseudobarrel domain"/>
    <property type="match status" value="3"/>
</dbReference>
<dbReference type="EMBL" id="JAYKXN010000002">
    <property type="protein sequence ID" value="KAK7310191.1"/>
    <property type="molecule type" value="Genomic_DNA"/>
</dbReference>
<dbReference type="Proteomes" id="UP001359559">
    <property type="component" value="Unassembled WGS sequence"/>
</dbReference>
<dbReference type="InterPro" id="IPR003340">
    <property type="entry name" value="B3_DNA-bd"/>
</dbReference>
<reference evidence="8 9" key="1">
    <citation type="submission" date="2024-01" db="EMBL/GenBank/DDBJ databases">
        <title>The genomes of 5 underutilized Papilionoideae crops provide insights into root nodulation and disease resistance.</title>
        <authorList>
            <person name="Yuan L."/>
        </authorList>
    </citation>
    <scope>NUCLEOTIDE SEQUENCE [LARGE SCALE GENOMIC DNA]</scope>
    <source>
        <strain evidence="8">LY-2023</strain>
        <tissue evidence="8">Leaf</tissue>
    </source>
</reference>
<dbReference type="GO" id="GO:0003677">
    <property type="term" value="F:DNA binding"/>
    <property type="evidence" value="ECO:0007669"/>
    <property type="project" value="UniProtKB-KW"/>
</dbReference>
<keyword evidence="5" id="KW-0539">Nucleus</keyword>
<evidence type="ECO:0000256" key="4">
    <source>
        <dbReference type="ARBA" id="ARBA00023163"/>
    </source>
</evidence>
<dbReference type="InterPro" id="IPR050655">
    <property type="entry name" value="Plant_B3_domain"/>
</dbReference>
<dbReference type="CDD" id="cd10017">
    <property type="entry name" value="B3_DNA"/>
    <property type="match status" value="3"/>
</dbReference>
<evidence type="ECO:0000256" key="3">
    <source>
        <dbReference type="ARBA" id="ARBA00023125"/>
    </source>
</evidence>
<dbReference type="SUPFAM" id="SSF101936">
    <property type="entry name" value="DNA-binding pseudobarrel domain"/>
    <property type="match status" value="3"/>
</dbReference>
<dbReference type="PANTHER" id="PTHR31920">
    <property type="entry name" value="B3 DOMAIN-CONTAINING"/>
    <property type="match status" value="1"/>
</dbReference>
<evidence type="ECO:0000256" key="5">
    <source>
        <dbReference type="ARBA" id="ARBA00023242"/>
    </source>
</evidence>